<name>A0A4U5P7X8_STECR</name>
<keyword evidence="2" id="KW-0732">Signal</keyword>
<keyword evidence="1" id="KW-0812">Transmembrane</keyword>
<dbReference type="EMBL" id="AZBU02000002">
    <property type="protein sequence ID" value="TKR92357.1"/>
    <property type="molecule type" value="Genomic_DNA"/>
</dbReference>
<reference evidence="3" key="1">
    <citation type="submission" date="2013-11" db="EMBL/GenBank/DDBJ databases">
        <authorList>
            <person name="Sternberg P."/>
            <person name="Dillman A."/>
            <person name="Macchietto M."/>
        </authorList>
    </citation>
    <scope>NUCLEOTIDE SEQUENCE</scope>
    <source>
        <strain evidence="3">ALL</strain>
    </source>
</reference>
<evidence type="ECO:0000313" key="3">
    <source>
        <dbReference type="EMBL" id="TKR92357.1"/>
    </source>
</evidence>
<reference evidence="3" key="3">
    <citation type="journal article" date="2019" name="G3 (Bethesda)">
        <title>Hybrid Assembly of the Genome of the Entomopathogenic Nematode Steinernema carpocapsae Identifies the X-Chromosome.</title>
        <authorList>
            <person name="Serra L."/>
            <person name="Macchietto M."/>
            <person name="Macias-Munoz A."/>
            <person name="McGill C.J."/>
            <person name="Rodriguez I.M."/>
            <person name="Rodriguez B."/>
            <person name="Murad R."/>
            <person name="Mortazavi A."/>
        </authorList>
    </citation>
    <scope>NUCLEOTIDE SEQUENCE</scope>
    <source>
        <strain evidence="3">ALL</strain>
    </source>
</reference>
<feature type="signal peptide" evidence="2">
    <location>
        <begin position="1"/>
        <end position="19"/>
    </location>
</feature>
<evidence type="ECO:0000256" key="2">
    <source>
        <dbReference type="SAM" id="SignalP"/>
    </source>
</evidence>
<evidence type="ECO:0000256" key="1">
    <source>
        <dbReference type="SAM" id="Phobius"/>
    </source>
</evidence>
<accession>A0A4U5P7X8</accession>
<keyword evidence="1" id="KW-0472">Membrane</keyword>
<protein>
    <recommendedName>
        <fullName evidence="4">Transmembrane protein 242</fullName>
    </recommendedName>
</protein>
<sequence length="78" mass="8410">MKLWLTLLCAALIASVVFGVSEAKKNESTTPTPDKSSSFAVGSFFGGTLLGMLLMLGLMVLYNCWLRRRMNGGGLSSY</sequence>
<keyword evidence="1" id="KW-1133">Transmembrane helix</keyword>
<feature type="transmembrane region" description="Helical" evidence="1">
    <location>
        <begin position="39"/>
        <end position="62"/>
    </location>
</feature>
<feature type="chain" id="PRO_5020685999" description="Transmembrane protein 242" evidence="2">
    <location>
        <begin position="20"/>
        <end position="78"/>
    </location>
</feature>
<evidence type="ECO:0008006" key="4">
    <source>
        <dbReference type="Google" id="ProtNLM"/>
    </source>
</evidence>
<comment type="caution">
    <text evidence="3">The sequence shown here is derived from an EMBL/GenBank/DDBJ whole genome shotgun (WGS) entry which is preliminary data.</text>
</comment>
<gene>
    <name evidence="3" type="ORF">L596_007028</name>
</gene>
<dbReference type="AlphaFoldDB" id="A0A4U5P7X8"/>
<reference evidence="3" key="2">
    <citation type="journal article" date="2015" name="Genome Biol.">
        <title>Comparative genomics of Steinernema reveals deeply conserved gene regulatory networks.</title>
        <authorList>
            <person name="Dillman A.R."/>
            <person name="Macchietto M."/>
            <person name="Porter C.F."/>
            <person name="Rogers A."/>
            <person name="Williams B."/>
            <person name="Antoshechkin I."/>
            <person name="Lee M.M."/>
            <person name="Goodwin Z."/>
            <person name="Lu X."/>
            <person name="Lewis E.E."/>
            <person name="Goodrich-Blair H."/>
            <person name="Stock S.P."/>
            <person name="Adams B.J."/>
            <person name="Sternberg P.W."/>
            <person name="Mortazavi A."/>
        </authorList>
    </citation>
    <scope>NUCLEOTIDE SEQUENCE [LARGE SCALE GENOMIC DNA]</scope>
    <source>
        <strain evidence="3">ALL</strain>
    </source>
</reference>
<organism evidence="3">
    <name type="scientific">Steinernema carpocapsae</name>
    <name type="common">Entomopathogenic nematode</name>
    <dbReference type="NCBI Taxonomy" id="34508"/>
    <lineage>
        <taxon>Eukaryota</taxon>
        <taxon>Metazoa</taxon>
        <taxon>Ecdysozoa</taxon>
        <taxon>Nematoda</taxon>
        <taxon>Chromadorea</taxon>
        <taxon>Rhabditida</taxon>
        <taxon>Tylenchina</taxon>
        <taxon>Panagrolaimomorpha</taxon>
        <taxon>Strongyloidoidea</taxon>
        <taxon>Steinernematidae</taxon>
        <taxon>Steinernema</taxon>
    </lineage>
</organism>
<proteinExistence type="predicted"/>